<name>A0A0R2PRP7_9GAMM</name>
<evidence type="ECO:0000256" key="4">
    <source>
        <dbReference type="ARBA" id="ARBA00038303"/>
    </source>
</evidence>
<accession>A0A0R2PRP7</accession>
<sequence>MKCKILSISHKPADWEKKALVFYCKQIPGNIKLSFVEVKPTASKAASRELILQNESLEIINHIDPDSYVVLWDRKGDLISSKALATLFQEKIDLACNITMIIGGSYGAAPSLLQKSDLILSASALTFPHRLFKILLIEQIFRASTINRNHPYHK</sequence>
<evidence type="ECO:0000256" key="2">
    <source>
        <dbReference type="ARBA" id="ARBA00022679"/>
    </source>
</evidence>
<dbReference type="PIRSF" id="PIRSF004505">
    <property type="entry name" value="MT_bac"/>
    <property type="match status" value="1"/>
</dbReference>
<keyword evidence="5" id="KW-0698">rRNA processing</keyword>
<comment type="caution">
    <text evidence="5">Lacks conserved residue(s) required for the propagation of feature annotation.</text>
</comment>
<dbReference type="InterPro" id="IPR029028">
    <property type="entry name" value="Alpha/beta_knot_MTases"/>
</dbReference>
<dbReference type="Proteomes" id="UP000050874">
    <property type="component" value="Unassembled WGS sequence"/>
</dbReference>
<keyword evidence="5" id="KW-0963">Cytoplasm</keyword>
<evidence type="ECO:0000256" key="3">
    <source>
        <dbReference type="ARBA" id="ARBA00022691"/>
    </source>
</evidence>
<dbReference type="GO" id="GO:0005737">
    <property type="term" value="C:cytoplasm"/>
    <property type="evidence" value="ECO:0007669"/>
    <property type="project" value="UniProtKB-SubCell"/>
</dbReference>
<evidence type="ECO:0000256" key="1">
    <source>
        <dbReference type="ARBA" id="ARBA00022603"/>
    </source>
</evidence>
<evidence type="ECO:0000256" key="5">
    <source>
        <dbReference type="HAMAP-Rule" id="MF_00658"/>
    </source>
</evidence>
<dbReference type="InterPro" id="IPR003742">
    <property type="entry name" value="RlmH-like"/>
</dbReference>
<comment type="subcellular location">
    <subcellularLocation>
        <location evidence="5">Cytoplasm</location>
    </subcellularLocation>
</comment>
<dbReference type="Pfam" id="PF02590">
    <property type="entry name" value="SPOUT_MTase"/>
    <property type="match status" value="1"/>
</dbReference>
<comment type="function">
    <text evidence="5">Specifically methylates the pseudouridine at position 1915 (m3Psi1915) in 23S rRNA.</text>
</comment>
<comment type="catalytic activity">
    <reaction evidence="5">
        <text>pseudouridine(1915) in 23S rRNA + S-adenosyl-L-methionine = N(3)-methylpseudouridine(1915) in 23S rRNA + S-adenosyl-L-homocysteine + H(+)</text>
        <dbReference type="Rhea" id="RHEA:42752"/>
        <dbReference type="Rhea" id="RHEA-COMP:10221"/>
        <dbReference type="Rhea" id="RHEA-COMP:10222"/>
        <dbReference type="ChEBI" id="CHEBI:15378"/>
        <dbReference type="ChEBI" id="CHEBI:57856"/>
        <dbReference type="ChEBI" id="CHEBI:59789"/>
        <dbReference type="ChEBI" id="CHEBI:65314"/>
        <dbReference type="ChEBI" id="CHEBI:74486"/>
        <dbReference type="EC" id="2.1.1.177"/>
    </reaction>
</comment>
<keyword evidence="2 5" id="KW-0808">Transferase</keyword>
<comment type="subunit">
    <text evidence="5">Homodimer.</text>
</comment>
<evidence type="ECO:0000313" key="7">
    <source>
        <dbReference type="Proteomes" id="UP000050874"/>
    </source>
</evidence>
<comment type="caution">
    <text evidence="6">The sequence shown here is derived from an EMBL/GenBank/DDBJ whole genome shotgun (WGS) entry which is preliminary data.</text>
</comment>
<dbReference type="PANTHER" id="PTHR33603">
    <property type="entry name" value="METHYLTRANSFERASE"/>
    <property type="match status" value="1"/>
</dbReference>
<dbReference type="SUPFAM" id="SSF75217">
    <property type="entry name" value="alpha/beta knot"/>
    <property type="match status" value="1"/>
</dbReference>
<protein>
    <recommendedName>
        <fullName evidence="5">Ribosomal RNA large subunit methyltransferase H</fullName>
        <ecNumber evidence="5">2.1.1.177</ecNumber>
    </recommendedName>
    <alternativeName>
        <fullName evidence="5">23S rRNA (pseudouridine1915-N3)-methyltransferase</fullName>
    </alternativeName>
    <alternativeName>
        <fullName evidence="5">23S rRNA m3Psi1915 methyltransferase</fullName>
    </alternativeName>
    <alternativeName>
        <fullName evidence="5">rRNA (pseudouridine-N3-)-methyltransferase RlmH</fullName>
    </alternativeName>
</protein>
<keyword evidence="1 5" id="KW-0489">Methyltransferase</keyword>
<dbReference type="GO" id="GO:0070038">
    <property type="term" value="F:rRNA (pseudouridine-N3-)-methyltransferase activity"/>
    <property type="evidence" value="ECO:0007669"/>
    <property type="project" value="UniProtKB-UniRule"/>
</dbReference>
<dbReference type="AlphaFoldDB" id="A0A0R2PRP7"/>
<comment type="similarity">
    <text evidence="4 5">Belongs to the RNA methyltransferase RlmH family.</text>
</comment>
<feature type="binding site" evidence="5">
    <location>
        <position position="103"/>
    </location>
    <ligand>
        <name>S-adenosyl-L-methionine</name>
        <dbReference type="ChEBI" id="CHEBI:59789"/>
    </ligand>
</feature>
<proteinExistence type="inferred from homology"/>
<dbReference type="CDD" id="cd18081">
    <property type="entry name" value="RlmH-like"/>
    <property type="match status" value="1"/>
</dbReference>
<reference evidence="7" key="1">
    <citation type="submission" date="2015-10" db="EMBL/GenBank/DDBJ databases">
        <title>Metagenome-Assembled Genomes uncover a global brackish microbiome.</title>
        <authorList>
            <person name="Hugerth L.W."/>
            <person name="Larsson J."/>
            <person name="Alneberg J."/>
            <person name="Lindh M.V."/>
            <person name="Legrand C."/>
            <person name="Pinhassi J."/>
            <person name="Andersson A."/>
        </authorList>
    </citation>
    <scope>NUCLEOTIDE SEQUENCE [LARGE SCALE GENOMIC DNA]</scope>
</reference>
<dbReference type="InterPro" id="IPR029026">
    <property type="entry name" value="tRNA_m1G_MTases_N"/>
</dbReference>
<organism evidence="6 7">
    <name type="scientific">SAR86 cluster bacterium BACL1 MAG-120920-bin57</name>
    <dbReference type="NCBI Taxonomy" id="1655571"/>
    <lineage>
        <taxon>Bacteria</taxon>
        <taxon>Pseudomonadati</taxon>
        <taxon>Pseudomonadota</taxon>
        <taxon>Gammaproteobacteria</taxon>
        <taxon>SAR86 cluster</taxon>
    </lineage>
</organism>
<dbReference type="EMBL" id="LIAV01000076">
    <property type="protein sequence ID" value="KRO40681.1"/>
    <property type="molecule type" value="Genomic_DNA"/>
</dbReference>
<dbReference type="PANTHER" id="PTHR33603:SF1">
    <property type="entry name" value="RIBOSOMAL RNA LARGE SUBUNIT METHYLTRANSFERASE H"/>
    <property type="match status" value="1"/>
</dbReference>
<gene>
    <name evidence="5" type="primary">rlmH</name>
    <name evidence="6" type="ORF">ABR63_00310</name>
</gene>
<evidence type="ECO:0000313" key="6">
    <source>
        <dbReference type="EMBL" id="KRO40681.1"/>
    </source>
</evidence>
<dbReference type="HAMAP" id="MF_00658">
    <property type="entry name" value="23SrRNA_methyltr_H"/>
    <property type="match status" value="1"/>
</dbReference>
<dbReference type="EC" id="2.1.1.177" evidence="5"/>
<dbReference type="Gene3D" id="3.40.1280.10">
    <property type="match status" value="1"/>
</dbReference>
<keyword evidence="3 5" id="KW-0949">S-adenosyl-L-methionine</keyword>